<evidence type="ECO:0000259" key="1">
    <source>
        <dbReference type="PROSITE" id="PS51186"/>
    </source>
</evidence>
<dbReference type="KEGG" id="gso:PH603_13790"/>
<dbReference type="PANTHER" id="PTHR43617:SF2">
    <property type="entry name" value="UPF0039 PROTEIN SLL0451"/>
    <property type="match status" value="1"/>
</dbReference>
<dbReference type="RefSeq" id="WP_289503118.1">
    <property type="nucleotide sequence ID" value="NZ_CP116805.1"/>
</dbReference>
<dbReference type="CDD" id="cd04301">
    <property type="entry name" value="NAT_SF"/>
    <property type="match status" value="1"/>
</dbReference>
<evidence type="ECO:0000313" key="2">
    <source>
        <dbReference type="EMBL" id="WCL53606.1"/>
    </source>
</evidence>
<dbReference type="AlphaFoldDB" id="A0AAE9XNV7"/>
<dbReference type="InterPro" id="IPR016181">
    <property type="entry name" value="Acyl_CoA_acyltransferase"/>
</dbReference>
<accession>A0AAE9XNV7</accession>
<dbReference type="SUPFAM" id="SSF55729">
    <property type="entry name" value="Acyl-CoA N-acyltransferases (Nat)"/>
    <property type="match status" value="1"/>
</dbReference>
<feature type="domain" description="N-acetyltransferase" evidence="1">
    <location>
        <begin position="2"/>
        <end position="151"/>
    </location>
</feature>
<dbReference type="InterPro" id="IPR000182">
    <property type="entry name" value="GNAT_dom"/>
</dbReference>
<dbReference type="PANTHER" id="PTHR43617">
    <property type="entry name" value="L-AMINO ACID N-ACETYLTRANSFERASE"/>
    <property type="match status" value="1"/>
</dbReference>
<dbReference type="GO" id="GO:0016747">
    <property type="term" value="F:acyltransferase activity, transferring groups other than amino-acyl groups"/>
    <property type="evidence" value="ECO:0007669"/>
    <property type="project" value="InterPro"/>
</dbReference>
<name>A0AAE9XNV7_9PROT</name>
<reference evidence="2" key="1">
    <citation type="submission" date="2023-01" db="EMBL/GenBank/DDBJ databases">
        <title>The genome sequence of Kordiimonadaceae bacterium 6D33.</title>
        <authorList>
            <person name="Liu Y."/>
        </authorList>
    </citation>
    <scope>NUCLEOTIDE SEQUENCE</scope>
    <source>
        <strain evidence="2">6D33</strain>
    </source>
</reference>
<gene>
    <name evidence="2" type="ORF">PH603_13790</name>
</gene>
<proteinExistence type="predicted"/>
<dbReference type="Proteomes" id="UP001217500">
    <property type="component" value="Chromosome"/>
</dbReference>
<dbReference type="Gene3D" id="3.40.630.30">
    <property type="match status" value="1"/>
</dbReference>
<keyword evidence="3" id="KW-1185">Reference proteome</keyword>
<dbReference type="PROSITE" id="PS51186">
    <property type="entry name" value="GNAT"/>
    <property type="match status" value="1"/>
</dbReference>
<dbReference type="Pfam" id="PF00583">
    <property type="entry name" value="Acetyltransf_1"/>
    <property type="match status" value="1"/>
</dbReference>
<organism evidence="2 3">
    <name type="scientific">Gimibacter soli</name>
    <dbReference type="NCBI Taxonomy" id="3024400"/>
    <lineage>
        <taxon>Bacteria</taxon>
        <taxon>Pseudomonadati</taxon>
        <taxon>Pseudomonadota</taxon>
        <taxon>Alphaproteobacteria</taxon>
        <taxon>Kordiimonadales</taxon>
        <taxon>Temperatibacteraceae</taxon>
        <taxon>Gimibacter</taxon>
    </lineage>
</organism>
<dbReference type="InterPro" id="IPR050276">
    <property type="entry name" value="MshD_Acetyltransferase"/>
</dbReference>
<evidence type="ECO:0000313" key="3">
    <source>
        <dbReference type="Proteomes" id="UP001217500"/>
    </source>
</evidence>
<protein>
    <submittedName>
        <fullName evidence="2">N-acetyltransferase</fullName>
    </submittedName>
</protein>
<sequence>MITYGPERPFEGGQIDQLLDKAFGPARLMKASYRLRQDVAPVQHLSMVARDGEGRVVGTIRFWPVTVRDMLTGRESTTLYLGPLAVDPDTQGSGIGSSLMKKALAKVDRLGYQRVMLVGDAGYYGRFGFVPVKPCHITLPGGADADRLLVRQRGMIAALPAVGQLVRFAPASDEAVAALEPARLRAAKASKSAKAVTPAAA</sequence>
<dbReference type="EMBL" id="CP116805">
    <property type="protein sequence ID" value="WCL53606.1"/>
    <property type="molecule type" value="Genomic_DNA"/>
</dbReference>